<name>A0A9W6B736_9FLAO</name>
<gene>
    <name evidence="2" type="ORF">NBRC110019_27820</name>
</gene>
<keyword evidence="2" id="KW-0808">Transferase</keyword>
<dbReference type="GO" id="GO:0016740">
    <property type="term" value="F:transferase activity"/>
    <property type="evidence" value="ECO:0007669"/>
    <property type="project" value="UniProtKB-KW"/>
</dbReference>
<keyword evidence="3" id="KW-1185">Reference proteome</keyword>
<dbReference type="SUPFAM" id="SSF53448">
    <property type="entry name" value="Nucleotide-diphospho-sugar transferases"/>
    <property type="match status" value="1"/>
</dbReference>
<proteinExistence type="predicted"/>
<dbReference type="EMBL" id="BRVP01000023">
    <property type="protein sequence ID" value="GLB53741.1"/>
    <property type="molecule type" value="Genomic_DNA"/>
</dbReference>
<comment type="caution">
    <text evidence="2">The sequence shown here is derived from an EMBL/GenBank/DDBJ whole genome shotgun (WGS) entry which is preliminary data.</text>
</comment>
<dbReference type="AlphaFoldDB" id="A0A9W6B736"/>
<dbReference type="Proteomes" id="UP001143545">
    <property type="component" value="Unassembled WGS sequence"/>
</dbReference>
<dbReference type="Pfam" id="PF00535">
    <property type="entry name" value="Glycos_transf_2"/>
    <property type="match status" value="1"/>
</dbReference>
<dbReference type="InterPro" id="IPR001173">
    <property type="entry name" value="Glyco_trans_2-like"/>
</dbReference>
<evidence type="ECO:0000259" key="1">
    <source>
        <dbReference type="Pfam" id="PF00535"/>
    </source>
</evidence>
<reference evidence="2" key="1">
    <citation type="submission" date="2022-07" db="EMBL/GenBank/DDBJ databases">
        <title>Taxonomy of Novel Oxalotrophic and Methylotrophic Bacteria.</title>
        <authorList>
            <person name="Sahin N."/>
            <person name="Tani A."/>
        </authorList>
    </citation>
    <scope>NUCLEOTIDE SEQUENCE</scope>
    <source>
        <strain evidence="2">AM327</strain>
    </source>
</reference>
<protein>
    <submittedName>
        <fullName evidence="2">Glycosyl transferase</fullName>
    </submittedName>
</protein>
<evidence type="ECO:0000313" key="2">
    <source>
        <dbReference type="EMBL" id="GLB53741.1"/>
    </source>
</evidence>
<accession>A0A9W6B736</accession>
<organism evidence="2 3">
    <name type="scientific">Neptunitalea chrysea</name>
    <dbReference type="NCBI Taxonomy" id="1647581"/>
    <lineage>
        <taxon>Bacteria</taxon>
        <taxon>Pseudomonadati</taxon>
        <taxon>Bacteroidota</taxon>
        <taxon>Flavobacteriia</taxon>
        <taxon>Flavobacteriales</taxon>
        <taxon>Flavobacteriaceae</taxon>
        <taxon>Neptunitalea</taxon>
    </lineage>
</organism>
<dbReference type="RefSeq" id="WP_281755919.1">
    <property type="nucleotide sequence ID" value="NZ_BRVP01000023.1"/>
</dbReference>
<feature type="domain" description="Glycosyltransferase 2-like" evidence="1">
    <location>
        <begin position="33"/>
        <end position="194"/>
    </location>
</feature>
<sequence>MILANQQTVIQKGGARESKVIPLKITEPFVSISILIPIYNHNAYDLIKTLHQYHLDERIDVEIICCEDGSSMYLDKNKRIEDIPNCIYYKSKKNKGRSQTINYMAQKASKDYLLILDCDVLPKNVSFFQRYLNSIQEGNEVIFGGWEYMPTITKDQNLRWLFGIYREAFTLEQRLKDPYATTFTSNILIKKSIFNYIQFESSLTQYGYEDYLFIRNLKQKGIKIHHISNEIYHLNEDYSVDYLDKTKRAMKNLVYLHKSDFMDIKESRLGNVYAKLRLLKVSFLMDIFHSMFKNSMEKNLTSKKPSLFIFDIYKTSYFCYQMNKSNKLNKG</sequence>
<dbReference type="InterPro" id="IPR029044">
    <property type="entry name" value="Nucleotide-diphossugar_trans"/>
</dbReference>
<dbReference type="Gene3D" id="3.90.550.10">
    <property type="entry name" value="Spore Coat Polysaccharide Biosynthesis Protein SpsA, Chain A"/>
    <property type="match status" value="1"/>
</dbReference>
<evidence type="ECO:0000313" key="3">
    <source>
        <dbReference type="Proteomes" id="UP001143545"/>
    </source>
</evidence>